<keyword evidence="3" id="KW-1185">Reference proteome</keyword>
<dbReference type="PANTHER" id="PTHR46082:SF6">
    <property type="entry name" value="AAA+ ATPASE DOMAIN-CONTAINING PROTEIN-RELATED"/>
    <property type="match status" value="1"/>
</dbReference>
<evidence type="ECO:0000313" key="3">
    <source>
        <dbReference type="Proteomes" id="UP000736672"/>
    </source>
</evidence>
<dbReference type="InterPro" id="IPR035994">
    <property type="entry name" value="Nucleoside_phosphorylase_sf"/>
</dbReference>
<dbReference type="AlphaFoldDB" id="A0A9P9G6B7"/>
<dbReference type="InterPro" id="IPR053137">
    <property type="entry name" value="NLR-like"/>
</dbReference>
<evidence type="ECO:0000313" key="2">
    <source>
        <dbReference type="EMBL" id="KAH7232027.1"/>
    </source>
</evidence>
<gene>
    <name evidence="2" type="ORF">B0J15DRAFT_505509</name>
</gene>
<evidence type="ECO:0000259" key="1">
    <source>
        <dbReference type="Pfam" id="PF01048"/>
    </source>
</evidence>
<comment type="caution">
    <text evidence="2">The sequence shown here is derived from an EMBL/GenBank/DDBJ whole genome shotgun (WGS) entry which is preliminary data.</text>
</comment>
<dbReference type="GO" id="GO:0003824">
    <property type="term" value="F:catalytic activity"/>
    <property type="evidence" value="ECO:0007669"/>
    <property type="project" value="InterPro"/>
</dbReference>
<dbReference type="GO" id="GO:0009116">
    <property type="term" value="P:nucleoside metabolic process"/>
    <property type="evidence" value="ECO:0007669"/>
    <property type="project" value="InterPro"/>
</dbReference>
<reference evidence="2" key="1">
    <citation type="journal article" date="2021" name="Nat. Commun.">
        <title>Genetic determinants of endophytism in the Arabidopsis root mycobiome.</title>
        <authorList>
            <person name="Mesny F."/>
            <person name="Miyauchi S."/>
            <person name="Thiergart T."/>
            <person name="Pickel B."/>
            <person name="Atanasova L."/>
            <person name="Karlsson M."/>
            <person name="Huettel B."/>
            <person name="Barry K.W."/>
            <person name="Haridas S."/>
            <person name="Chen C."/>
            <person name="Bauer D."/>
            <person name="Andreopoulos W."/>
            <person name="Pangilinan J."/>
            <person name="LaButti K."/>
            <person name="Riley R."/>
            <person name="Lipzen A."/>
            <person name="Clum A."/>
            <person name="Drula E."/>
            <person name="Henrissat B."/>
            <person name="Kohler A."/>
            <person name="Grigoriev I.V."/>
            <person name="Martin F.M."/>
            <person name="Hacquard S."/>
        </authorList>
    </citation>
    <scope>NUCLEOTIDE SEQUENCE</scope>
    <source>
        <strain evidence="2">FSSC 5 MPI-SDFR-AT-0091</strain>
    </source>
</reference>
<dbReference type="Gene3D" id="3.40.50.1580">
    <property type="entry name" value="Nucleoside phosphorylase domain"/>
    <property type="match status" value="1"/>
</dbReference>
<dbReference type="SUPFAM" id="SSF53167">
    <property type="entry name" value="Purine and uridine phosphorylases"/>
    <property type="match status" value="1"/>
</dbReference>
<dbReference type="EMBL" id="JAGTJS010000030">
    <property type="protein sequence ID" value="KAH7232027.1"/>
    <property type="molecule type" value="Genomic_DNA"/>
</dbReference>
<name>A0A9P9G6B7_FUSSL</name>
<proteinExistence type="predicted"/>
<dbReference type="PANTHER" id="PTHR46082">
    <property type="entry name" value="ATP/GTP-BINDING PROTEIN-RELATED"/>
    <property type="match status" value="1"/>
</dbReference>
<accession>A0A9P9G6B7</accession>
<sequence length="386" mass="41636">MANQLRPRGREDFEVALVCALKLEFDAVSLVIDEFWDNEGDPYGRAQGDRNTYTTGRIGKYNAVITLLGMGKKNSTSATADLRSSYPNIKLAILVGICGGVPFVGEEQVRLGDVLISKTVIQHDFGTQGEGQFIRKNTPEASLGQAPKDILNLLANIETHHGKSQLRERSNFFFTQLQQTAAQKGRAADYRNPYTASLVSGYQAPWTTTTVVKSEAQGVSHKEVPVPAIYLGPIASGDTVMKSAQRRDELVQAEGIIGFEMEGAGVWQELPCIIVKGVCDYADGEKTKAWQDFAAATSASTTKAILERYLQTDKPSLAAASAIPTARQSGSSYTTQVEAKGDVDQGNKMSVGSSQPMREYVQEGSNFGGSIKTEGGVQQGNAMTFA</sequence>
<dbReference type="Pfam" id="PF01048">
    <property type="entry name" value="PNP_UDP_1"/>
    <property type="match status" value="1"/>
</dbReference>
<feature type="domain" description="Nucleoside phosphorylase" evidence="1">
    <location>
        <begin position="15"/>
        <end position="310"/>
    </location>
</feature>
<dbReference type="InterPro" id="IPR000845">
    <property type="entry name" value="Nucleoside_phosphorylase_d"/>
</dbReference>
<organism evidence="2 3">
    <name type="scientific">Fusarium solani</name>
    <name type="common">Filamentous fungus</name>
    <dbReference type="NCBI Taxonomy" id="169388"/>
    <lineage>
        <taxon>Eukaryota</taxon>
        <taxon>Fungi</taxon>
        <taxon>Dikarya</taxon>
        <taxon>Ascomycota</taxon>
        <taxon>Pezizomycotina</taxon>
        <taxon>Sordariomycetes</taxon>
        <taxon>Hypocreomycetidae</taxon>
        <taxon>Hypocreales</taxon>
        <taxon>Nectriaceae</taxon>
        <taxon>Fusarium</taxon>
        <taxon>Fusarium solani species complex</taxon>
    </lineage>
</organism>
<dbReference type="Proteomes" id="UP000736672">
    <property type="component" value="Unassembled WGS sequence"/>
</dbReference>
<protein>
    <submittedName>
        <fullName evidence="2">Nucleoside phosphorylase domain-containing protein</fullName>
    </submittedName>
</protein>
<dbReference type="OrthoDB" id="1577640at2759"/>